<sequence>MATSINLSKITKVDLRDCWQNEATDFTPWLATEDNMSLLADALGMNELEVKAQEEHVGPFRADILCVDSGTDKLVLVENQLEKTDHNHLGQILTYAAGLDAVTIIWIAERFTEEHRAAIDWLNRITDKEFNFFGVEIGLIKIGSSPAAPIFNVIAKPNGWSKDVRTSSSQTSNEKRTEAELYRYEFWSAFCEYMLNNPSKKFRAQSPSYNHWMNIAIGRSNFQICLLLNSREQKITVQLYLGDDMNKKYFDALLVYKDDAETESPVPNLDCSFRYYNAF</sequence>
<dbReference type="InterPro" id="IPR025364">
    <property type="entry name" value="DUF4268"/>
</dbReference>
<evidence type="ECO:0000259" key="1">
    <source>
        <dbReference type="Pfam" id="PF14088"/>
    </source>
</evidence>
<keyword evidence="3" id="KW-1185">Reference proteome</keyword>
<gene>
    <name evidence="2" type="ORF">HPS54_12085</name>
</gene>
<accession>A0ABX2B3Y7</accession>
<feature type="domain" description="DUF4268" evidence="1">
    <location>
        <begin position="183"/>
        <end position="263"/>
    </location>
</feature>
<comment type="caution">
    <text evidence="2">The sequence shown here is derived from an EMBL/GenBank/DDBJ whole genome shotgun (WGS) entry which is preliminary data.</text>
</comment>
<dbReference type="Pfam" id="PF14088">
    <property type="entry name" value="DUF4268"/>
    <property type="match status" value="1"/>
</dbReference>
<dbReference type="EMBL" id="JABKKJ010000037">
    <property type="protein sequence ID" value="NPE26236.1"/>
    <property type="molecule type" value="Genomic_DNA"/>
</dbReference>
<reference evidence="2 3" key="1">
    <citation type="submission" date="2020-05" db="EMBL/GenBank/DDBJ databases">
        <title>Distinct polysaccharide utilization as determinants for interspecies competition between intestinal Prevotella spp.</title>
        <authorList>
            <person name="Galvez E.J.C."/>
            <person name="Iljazovic A."/>
            <person name="Strowig T."/>
        </authorList>
    </citation>
    <scope>NUCLEOTIDE SEQUENCE [LARGE SCALE GENOMIC DNA]</scope>
    <source>
        <strain evidence="2 3">PCHR</strain>
    </source>
</reference>
<protein>
    <submittedName>
        <fullName evidence="2">DUF4268 domain-containing protein</fullName>
    </submittedName>
</protein>
<proteinExistence type="predicted"/>
<evidence type="ECO:0000313" key="2">
    <source>
        <dbReference type="EMBL" id="NPE26236.1"/>
    </source>
</evidence>
<dbReference type="InterPro" id="IPR011856">
    <property type="entry name" value="tRNA_endonuc-like_dom_sf"/>
</dbReference>
<organism evidence="2 3">
    <name type="scientific">Xylanibacter caecicola</name>
    <dbReference type="NCBI Taxonomy" id="2736294"/>
    <lineage>
        <taxon>Bacteria</taxon>
        <taxon>Pseudomonadati</taxon>
        <taxon>Bacteroidota</taxon>
        <taxon>Bacteroidia</taxon>
        <taxon>Bacteroidales</taxon>
        <taxon>Prevotellaceae</taxon>
        <taxon>Xylanibacter</taxon>
    </lineage>
</organism>
<dbReference type="RefSeq" id="WP_172345690.1">
    <property type="nucleotide sequence ID" value="NZ_CATJFF010000103.1"/>
</dbReference>
<dbReference type="Gene3D" id="3.40.1350.10">
    <property type="match status" value="1"/>
</dbReference>
<dbReference type="Proteomes" id="UP000820977">
    <property type="component" value="Unassembled WGS sequence"/>
</dbReference>
<evidence type="ECO:0000313" key="3">
    <source>
        <dbReference type="Proteomes" id="UP000820977"/>
    </source>
</evidence>
<name>A0ABX2B3Y7_9BACT</name>